<dbReference type="OrthoDB" id="415023at2759"/>
<dbReference type="PANTHER" id="PTHR12419:SF10">
    <property type="entry name" value="DEUBIQUITINASE OTUD6B"/>
    <property type="match status" value="1"/>
</dbReference>
<proteinExistence type="predicted"/>
<evidence type="ECO:0000259" key="2">
    <source>
        <dbReference type="PROSITE" id="PS50802"/>
    </source>
</evidence>
<dbReference type="InterPro" id="IPR050704">
    <property type="entry name" value="Peptidase_C85-like"/>
</dbReference>
<name>A0A1Z5K8W8_FISSO</name>
<evidence type="ECO:0000256" key="1">
    <source>
        <dbReference type="SAM" id="MobiDB-lite"/>
    </source>
</evidence>
<evidence type="ECO:0000313" key="4">
    <source>
        <dbReference type="Proteomes" id="UP000198406"/>
    </source>
</evidence>
<dbReference type="PANTHER" id="PTHR12419">
    <property type="entry name" value="OTU DOMAIN CONTAINING PROTEIN"/>
    <property type="match status" value="1"/>
</dbReference>
<dbReference type="InterPro" id="IPR038765">
    <property type="entry name" value="Papain-like_cys_pep_sf"/>
</dbReference>
<feature type="domain" description="OTU" evidence="2">
    <location>
        <begin position="145"/>
        <end position="277"/>
    </location>
</feature>
<keyword evidence="4" id="KW-1185">Reference proteome</keyword>
<dbReference type="Gene3D" id="3.90.70.80">
    <property type="match status" value="1"/>
</dbReference>
<dbReference type="AlphaFoldDB" id="A0A1Z5K8W8"/>
<organism evidence="3 4">
    <name type="scientific">Fistulifera solaris</name>
    <name type="common">Oleaginous diatom</name>
    <dbReference type="NCBI Taxonomy" id="1519565"/>
    <lineage>
        <taxon>Eukaryota</taxon>
        <taxon>Sar</taxon>
        <taxon>Stramenopiles</taxon>
        <taxon>Ochrophyta</taxon>
        <taxon>Bacillariophyta</taxon>
        <taxon>Bacillariophyceae</taxon>
        <taxon>Bacillariophycidae</taxon>
        <taxon>Naviculales</taxon>
        <taxon>Naviculaceae</taxon>
        <taxon>Fistulifera</taxon>
    </lineage>
</organism>
<reference evidence="3 4" key="1">
    <citation type="journal article" date="2015" name="Plant Cell">
        <title>Oil accumulation by the oleaginous diatom Fistulifera solaris as revealed by the genome and transcriptome.</title>
        <authorList>
            <person name="Tanaka T."/>
            <person name="Maeda Y."/>
            <person name="Veluchamy A."/>
            <person name="Tanaka M."/>
            <person name="Abida H."/>
            <person name="Marechal E."/>
            <person name="Bowler C."/>
            <person name="Muto M."/>
            <person name="Sunaga Y."/>
            <person name="Tanaka M."/>
            <person name="Yoshino T."/>
            <person name="Taniguchi T."/>
            <person name="Fukuda Y."/>
            <person name="Nemoto M."/>
            <person name="Matsumoto M."/>
            <person name="Wong P.S."/>
            <person name="Aburatani S."/>
            <person name="Fujibuchi W."/>
        </authorList>
    </citation>
    <scope>NUCLEOTIDE SEQUENCE [LARGE SCALE GENOMIC DNA]</scope>
    <source>
        <strain evidence="3 4">JPCC DA0580</strain>
    </source>
</reference>
<dbReference type="SUPFAM" id="SSF54001">
    <property type="entry name" value="Cysteine proteinases"/>
    <property type="match status" value="1"/>
</dbReference>
<accession>A0A1Z5K8W8</accession>
<protein>
    <recommendedName>
        <fullName evidence="2">OTU domain-containing protein</fullName>
    </recommendedName>
</protein>
<comment type="caution">
    <text evidence="3">The sequence shown here is derived from an EMBL/GenBank/DDBJ whole genome shotgun (WGS) entry which is preliminary data.</text>
</comment>
<dbReference type="InParanoid" id="A0A1Z5K8W8"/>
<dbReference type="InterPro" id="IPR003323">
    <property type="entry name" value="OTU_dom"/>
</dbReference>
<gene>
    <name evidence="3" type="ORF">FisN_4Hu204</name>
</gene>
<feature type="compositionally biased region" description="Basic and acidic residues" evidence="1">
    <location>
        <begin position="88"/>
        <end position="97"/>
    </location>
</feature>
<dbReference type="Proteomes" id="UP000198406">
    <property type="component" value="Unassembled WGS sequence"/>
</dbReference>
<dbReference type="GO" id="GO:0004843">
    <property type="term" value="F:cysteine-type deubiquitinase activity"/>
    <property type="evidence" value="ECO:0007669"/>
    <property type="project" value="TreeGrafter"/>
</dbReference>
<dbReference type="GO" id="GO:0016579">
    <property type="term" value="P:protein deubiquitination"/>
    <property type="evidence" value="ECO:0007669"/>
    <property type="project" value="TreeGrafter"/>
</dbReference>
<dbReference type="PROSITE" id="PS50802">
    <property type="entry name" value="OTU"/>
    <property type="match status" value="1"/>
</dbReference>
<dbReference type="CDD" id="cd22748">
    <property type="entry name" value="OTU_OTUD6-like"/>
    <property type="match status" value="1"/>
</dbReference>
<evidence type="ECO:0000313" key="3">
    <source>
        <dbReference type="EMBL" id="GAX22684.1"/>
    </source>
</evidence>
<sequence length="279" mass="31506">MSDEIEARHKKELKALDTEKRAAIKKVKGTAGKGKKAKELLAETEAEFDAKLKALEEKHAAELSSLGCDDKEESPAAEVPAETEMSEDEKRRLEKQEKARRKREKLKEKELERERQIEEENANAGPSPRDVENEMIQQYLDPLGLTMKEITADGHCLYRAVGASCNLEYSAVRGICADTLTQHEDDFGPFCEFSDLIPDFVSYVRSVRSSADWGGHLELRALSMALKRPIWVHSATNSKNPLVVHADGVSEDDNPIRVSYHQHYYALGEHYNLVVQKEL</sequence>
<dbReference type="EMBL" id="BDSP01000187">
    <property type="protein sequence ID" value="GAX22684.1"/>
    <property type="molecule type" value="Genomic_DNA"/>
</dbReference>
<feature type="compositionally biased region" description="Basic and acidic residues" evidence="1">
    <location>
        <begin position="105"/>
        <end position="118"/>
    </location>
</feature>
<feature type="region of interest" description="Disordered" evidence="1">
    <location>
        <begin position="62"/>
        <end position="131"/>
    </location>
</feature>
<dbReference type="Pfam" id="PF02338">
    <property type="entry name" value="OTU"/>
    <property type="match status" value="1"/>
</dbReference>